<feature type="compositionally biased region" description="Low complexity" evidence="1">
    <location>
        <begin position="9"/>
        <end position="19"/>
    </location>
</feature>
<evidence type="ECO:0000313" key="2">
    <source>
        <dbReference type="EMBL" id="KND86364.1"/>
    </source>
</evidence>
<evidence type="ECO:0000313" key="3">
    <source>
        <dbReference type="Proteomes" id="UP000036947"/>
    </source>
</evidence>
<dbReference type="Proteomes" id="UP000036947">
    <property type="component" value="Unassembled WGS sequence"/>
</dbReference>
<feature type="region of interest" description="Disordered" evidence="1">
    <location>
        <begin position="1"/>
        <end position="37"/>
    </location>
</feature>
<protein>
    <submittedName>
        <fullName evidence="2">Uncharacterized protein</fullName>
    </submittedName>
</protein>
<proteinExistence type="predicted"/>
<sequence>MSRITAPVSKLSRALSSSSNPVARAVSPLHDSSAHNAGAVLMPKYAELLRSRRSSEHSDASLPSCCALLELSNSSRQSSRGLTTAHRPTPQPSLANRSRPLMQTFYSTTPSTAMHTSSTHLDAAVIPSMRDLTGPSPADAGPRVPLLPDNYSAAHGPTGSDVPVQIPEISIVAANPENVVPATPLSEVQGISLDGVELKFVHEDQHYRSEEESGSGIIRDLWKGMVEDVLGPAKKSS</sequence>
<comment type="caution">
    <text evidence="2">The sequence shown here is derived from an EMBL/GenBank/DDBJ whole genome shotgun (WGS) entry which is preliminary data.</text>
</comment>
<gene>
    <name evidence="2" type="ORF">TOPH_09029</name>
</gene>
<keyword evidence="3" id="KW-1185">Reference proteome</keyword>
<dbReference type="OrthoDB" id="3993201at2759"/>
<dbReference type="AlphaFoldDB" id="A0A0L0MX31"/>
<reference evidence="2 3" key="1">
    <citation type="journal article" date="2015" name="BMC Genomics">
        <title>The genome of the truffle-parasite Tolypocladium ophioglossoides and the evolution of antifungal peptaibiotics.</title>
        <authorList>
            <person name="Quandt C.A."/>
            <person name="Bushley K.E."/>
            <person name="Spatafora J.W."/>
        </authorList>
    </citation>
    <scope>NUCLEOTIDE SEQUENCE [LARGE SCALE GENOMIC DNA]</scope>
    <source>
        <strain evidence="2 3">CBS 100239</strain>
    </source>
</reference>
<evidence type="ECO:0000256" key="1">
    <source>
        <dbReference type="SAM" id="MobiDB-lite"/>
    </source>
</evidence>
<feature type="region of interest" description="Disordered" evidence="1">
    <location>
        <begin position="76"/>
        <end position="96"/>
    </location>
</feature>
<organism evidence="2 3">
    <name type="scientific">Tolypocladium ophioglossoides (strain CBS 100239)</name>
    <name type="common">Snaketongue truffleclub</name>
    <name type="synonym">Elaphocordyceps ophioglossoides</name>
    <dbReference type="NCBI Taxonomy" id="1163406"/>
    <lineage>
        <taxon>Eukaryota</taxon>
        <taxon>Fungi</taxon>
        <taxon>Dikarya</taxon>
        <taxon>Ascomycota</taxon>
        <taxon>Pezizomycotina</taxon>
        <taxon>Sordariomycetes</taxon>
        <taxon>Hypocreomycetidae</taxon>
        <taxon>Hypocreales</taxon>
        <taxon>Ophiocordycipitaceae</taxon>
        <taxon>Tolypocladium</taxon>
    </lineage>
</organism>
<dbReference type="EMBL" id="LFRF01000060">
    <property type="protein sequence ID" value="KND86364.1"/>
    <property type="molecule type" value="Genomic_DNA"/>
</dbReference>
<accession>A0A0L0MX31</accession>
<name>A0A0L0MX31_TOLOC</name>